<comment type="caution">
    <text evidence="1">The sequence shown here is derived from an EMBL/GenBank/DDBJ whole genome shotgun (WGS) entry which is preliminary data.</text>
</comment>
<dbReference type="EMBL" id="BGPR01000055">
    <property type="protein sequence ID" value="GBL87654.1"/>
    <property type="molecule type" value="Genomic_DNA"/>
</dbReference>
<evidence type="ECO:0000313" key="1">
    <source>
        <dbReference type="EMBL" id="GBL87654.1"/>
    </source>
</evidence>
<organism evidence="1 2">
    <name type="scientific">Araneus ventricosus</name>
    <name type="common">Orbweaver spider</name>
    <name type="synonym">Epeira ventricosa</name>
    <dbReference type="NCBI Taxonomy" id="182803"/>
    <lineage>
        <taxon>Eukaryota</taxon>
        <taxon>Metazoa</taxon>
        <taxon>Ecdysozoa</taxon>
        <taxon>Arthropoda</taxon>
        <taxon>Chelicerata</taxon>
        <taxon>Arachnida</taxon>
        <taxon>Araneae</taxon>
        <taxon>Araneomorphae</taxon>
        <taxon>Entelegynae</taxon>
        <taxon>Araneoidea</taxon>
        <taxon>Araneidae</taxon>
        <taxon>Araneus</taxon>
    </lineage>
</organism>
<evidence type="ECO:0000313" key="2">
    <source>
        <dbReference type="Proteomes" id="UP000499080"/>
    </source>
</evidence>
<dbReference type="OrthoDB" id="6515318at2759"/>
<keyword evidence="2" id="KW-1185">Reference proteome</keyword>
<dbReference type="Proteomes" id="UP000499080">
    <property type="component" value="Unassembled WGS sequence"/>
</dbReference>
<protein>
    <submittedName>
        <fullName evidence="1">Uncharacterized protein</fullName>
    </submittedName>
</protein>
<gene>
    <name evidence="1" type="ORF">AVEN_81288_1</name>
</gene>
<name>A0A4Y2B9A8_ARAVE</name>
<reference evidence="1 2" key="1">
    <citation type="journal article" date="2019" name="Sci. Rep.">
        <title>Orb-weaving spider Araneus ventricosus genome elucidates the spidroin gene catalogue.</title>
        <authorList>
            <person name="Kono N."/>
            <person name="Nakamura H."/>
            <person name="Ohtoshi R."/>
            <person name="Moran D.A.P."/>
            <person name="Shinohara A."/>
            <person name="Yoshida Y."/>
            <person name="Fujiwara M."/>
            <person name="Mori M."/>
            <person name="Tomita M."/>
            <person name="Arakawa K."/>
        </authorList>
    </citation>
    <scope>NUCLEOTIDE SEQUENCE [LARGE SCALE GENOMIC DNA]</scope>
</reference>
<accession>A0A4Y2B9A8</accession>
<proteinExistence type="predicted"/>
<dbReference type="AlphaFoldDB" id="A0A4Y2B9A8"/>
<sequence length="111" mass="12599">MLWSILYAFPPFFDLSICSNPVEGFSSGGKMREKPGVIIDNKLNWADHLINMKTKLTHIQQKFTRIAGTNWGLNEDLRRVRSSLNKTVVELMILHVAAALAYPLSARQSRL</sequence>